<dbReference type="AlphaFoldDB" id="A0A917VZ08"/>
<name>A0A917VZ08_9BACL</name>
<dbReference type="RefSeq" id="WP_268239283.1">
    <property type="nucleotide sequence ID" value="NZ_BMOK01000001.1"/>
</dbReference>
<proteinExistence type="predicted"/>
<gene>
    <name evidence="1" type="ORF">GCM10007968_01760</name>
</gene>
<organism evidence="1 2">
    <name type="scientific">Sporolactobacillus putidus</name>
    <dbReference type="NCBI Taxonomy" id="492735"/>
    <lineage>
        <taxon>Bacteria</taxon>
        <taxon>Bacillati</taxon>
        <taxon>Bacillota</taxon>
        <taxon>Bacilli</taxon>
        <taxon>Bacillales</taxon>
        <taxon>Sporolactobacillaceae</taxon>
        <taxon>Sporolactobacillus</taxon>
    </lineage>
</organism>
<reference evidence="1" key="1">
    <citation type="journal article" date="2014" name="Int. J. Syst. Evol. Microbiol.">
        <title>Complete genome sequence of Corynebacterium casei LMG S-19264T (=DSM 44701T), isolated from a smear-ripened cheese.</title>
        <authorList>
            <consortium name="US DOE Joint Genome Institute (JGI-PGF)"/>
            <person name="Walter F."/>
            <person name="Albersmeier A."/>
            <person name="Kalinowski J."/>
            <person name="Ruckert C."/>
        </authorList>
    </citation>
    <scope>NUCLEOTIDE SEQUENCE</scope>
    <source>
        <strain evidence="1">JCM 15325</strain>
    </source>
</reference>
<dbReference type="Proteomes" id="UP000654670">
    <property type="component" value="Unassembled WGS sequence"/>
</dbReference>
<evidence type="ECO:0000313" key="2">
    <source>
        <dbReference type="Proteomes" id="UP000654670"/>
    </source>
</evidence>
<accession>A0A917VZ08</accession>
<protein>
    <submittedName>
        <fullName evidence="1">Uncharacterized protein</fullName>
    </submittedName>
</protein>
<comment type="caution">
    <text evidence="1">The sequence shown here is derived from an EMBL/GenBank/DDBJ whole genome shotgun (WGS) entry which is preliminary data.</text>
</comment>
<sequence>MKNTIFAFKDNSLPKIKQIYERFKAFIEKGDIHANEQLPPIR</sequence>
<evidence type="ECO:0000313" key="1">
    <source>
        <dbReference type="EMBL" id="GGL41537.1"/>
    </source>
</evidence>
<dbReference type="EMBL" id="BMOK01000001">
    <property type="protein sequence ID" value="GGL41537.1"/>
    <property type="molecule type" value="Genomic_DNA"/>
</dbReference>
<reference evidence="1" key="2">
    <citation type="submission" date="2020-09" db="EMBL/GenBank/DDBJ databases">
        <authorList>
            <person name="Sun Q."/>
            <person name="Ohkuma M."/>
        </authorList>
    </citation>
    <scope>NUCLEOTIDE SEQUENCE</scope>
    <source>
        <strain evidence="1">JCM 15325</strain>
    </source>
</reference>
<keyword evidence="2" id="KW-1185">Reference proteome</keyword>